<keyword evidence="4 7" id="KW-0694">RNA-binding</keyword>
<sequence length="144" mass="15108">MPPKKRKLSAIIKLQIKAGGATPAPPVGPALGQHGVNIMEFCKAYNAATESQRGDVVPVEISVYEDRSFTFELKTPPAAKLLLKAAGVEKGSGEPHSKKVASVTMAQVRDIAQAKMRDLNANDIDAAAKIIAGTARSMGITVNG</sequence>
<dbReference type="InterPro" id="IPR036769">
    <property type="entry name" value="Ribosomal_uL11_C_sf"/>
</dbReference>
<dbReference type="SUPFAM" id="SSF54747">
    <property type="entry name" value="Ribosomal L11/L12e N-terminal domain"/>
    <property type="match status" value="1"/>
</dbReference>
<dbReference type="InterPro" id="IPR000911">
    <property type="entry name" value="Ribosomal_uL11"/>
</dbReference>
<evidence type="ECO:0000256" key="7">
    <source>
        <dbReference type="HAMAP-Rule" id="MF_00736"/>
    </source>
</evidence>
<evidence type="ECO:0000256" key="4">
    <source>
        <dbReference type="ARBA" id="ARBA00022884"/>
    </source>
</evidence>
<evidence type="ECO:0000256" key="3">
    <source>
        <dbReference type="ARBA" id="ARBA00022730"/>
    </source>
</evidence>
<evidence type="ECO:0000256" key="2">
    <source>
        <dbReference type="ARBA" id="ARBA00022481"/>
    </source>
</evidence>
<organism evidence="12 13">
    <name type="scientific">Pseudonocardia sulfidoxydans NBRC 16205</name>
    <dbReference type="NCBI Taxonomy" id="1223511"/>
    <lineage>
        <taxon>Bacteria</taxon>
        <taxon>Bacillati</taxon>
        <taxon>Actinomycetota</taxon>
        <taxon>Actinomycetes</taxon>
        <taxon>Pseudonocardiales</taxon>
        <taxon>Pseudonocardiaceae</taxon>
        <taxon>Pseudonocardia</taxon>
    </lineage>
</organism>
<comment type="similarity">
    <text evidence="1 7 8">Belongs to the universal ribosomal protein uL11 family.</text>
</comment>
<dbReference type="PANTHER" id="PTHR11661">
    <property type="entry name" value="60S RIBOSOMAL PROTEIN L12"/>
    <property type="match status" value="1"/>
</dbReference>
<evidence type="ECO:0000256" key="5">
    <source>
        <dbReference type="ARBA" id="ARBA00022980"/>
    </source>
</evidence>
<evidence type="ECO:0000313" key="13">
    <source>
        <dbReference type="Proteomes" id="UP000321685"/>
    </source>
</evidence>
<gene>
    <name evidence="7 12" type="primary">rplK</name>
    <name evidence="12" type="ORF">PSU4_09970</name>
</gene>
<dbReference type="GO" id="GO:0070180">
    <property type="term" value="F:large ribosomal subunit rRNA binding"/>
    <property type="evidence" value="ECO:0007669"/>
    <property type="project" value="UniProtKB-UniRule"/>
</dbReference>
<dbReference type="PANTHER" id="PTHR11661:SF1">
    <property type="entry name" value="LARGE RIBOSOMAL SUBUNIT PROTEIN UL11M"/>
    <property type="match status" value="1"/>
</dbReference>
<dbReference type="FunFam" id="1.10.10.250:FF:000001">
    <property type="entry name" value="50S ribosomal protein L11"/>
    <property type="match status" value="1"/>
</dbReference>
<name>A0A511DCB5_9PSEU</name>
<keyword evidence="3 7" id="KW-0699">rRNA-binding</keyword>
<dbReference type="EMBL" id="BJVJ01000006">
    <property type="protein sequence ID" value="GEL22043.1"/>
    <property type="molecule type" value="Genomic_DNA"/>
</dbReference>
<dbReference type="CDD" id="cd00349">
    <property type="entry name" value="Ribosomal_L11"/>
    <property type="match status" value="1"/>
</dbReference>
<keyword evidence="2 7" id="KW-0488">Methylation</keyword>
<dbReference type="InterPro" id="IPR020784">
    <property type="entry name" value="Ribosomal_uL11_N"/>
</dbReference>
<dbReference type="OrthoDB" id="9802408at2"/>
<dbReference type="InterPro" id="IPR006519">
    <property type="entry name" value="Ribosomal_uL11_bac-typ"/>
</dbReference>
<dbReference type="AlphaFoldDB" id="A0A511DCB5"/>
<evidence type="ECO:0000259" key="11">
    <source>
        <dbReference type="Pfam" id="PF03946"/>
    </source>
</evidence>
<evidence type="ECO:0000256" key="1">
    <source>
        <dbReference type="ARBA" id="ARBA00010537"/>
    </source>
</evidence>
<dbReference type="NCBIfam" id="TIGR01632">
    <property type="entry name" value="L11_bact"/>
    <property type="match status" value="1"/>
</dbReference>
<keyword evidence="13" id="KW-1185">Reference proteome</keyword>
<comment type="caution">
    <text evidence="12">The sequence shown here is derived from an EMBL/GenBank/DDBJ whole genome shotgun (WGS) entry which is preliminary data.</text>
</comment>
<dbReference type="FunFam" id="3.30.1550.10:FF:000001">
    <property type="entry name" value="50S ribosomal protein L11"/>
    <property type="match status" value="1"/>
</dbReference>
<dbReference type="Pfam" id="PF03946">
    <property type="entry name" value="Ribosomal_L11_N"/>
    <property type="match status" value="1"/>
</dbReference>
<evidence type="ECO:0000259" key="10">
    <source>
        <dbReference type="Pfam" id="PF00298"/>
    </source>
</evidence>
<dbReference type="PROSITE" id="PS00359">
    <property type="entry name" value="RIBOSOMAL_L11"/>
    <property type="match status" value="1"/>
</dbReference>
<dbReference type="Pfam" id="PF00298">
    <property type="entry name" value="Ribosomal_L11"/>
    <property type="match status" value="1"/>
</dbReference>
<dbReference type="InterPro" id="IPR020783">
    <property type="entry name" value="Ribosomal_uL11_C"/>
</dbReference>
<evidence type="ECO:0000256" key="8">
    <source>
        <dbReference type="RuleBase" id="RU003978"/>
    </source>
</evidence>
<comment type="PTM">
    <text evidence="7 9">One or more lysine residues are methylated.</text>
</comment>
<protein>
    <recommendedName>
        <fullName evidence="7">Large ribosomal subunit protein uL11</fullName>
    </recommendedName>
</protein>
<accession>A0A511DCB5</accession>
<keyword evidence="5 7" id="KW-0689">Ribosomal protein</keyword>
<dbReference type="Gene3D" id="1.10.10.250">
    <property type="entry name" value="Ribosomal protein L11, C-terminal domain"/>
    <property type="match status" value="1"/>
</dbReference>
<evidence type="ECO:0000256" key="9">
    <source>
        <dbReference type="RuleBase" id="RU003979"/>
    </source>
</evidence>
<dbReference type="InterPro" id="IPR020785">
    <property type="entry name" value="Ribosomal_uL11_CS"/>
</dbReference>
<dbReference type="GO" id="GO:0006412">
    <property type="term" value="P:translation"/>
    <property type="evidence" value="ECO:0007669"/>
    <property type="project" value="UniProtKB-UniRule"/>
</dbReference>
<keyword evidence="6 7" id="KW-0687">Ribonucleoprotein</keyword>
<dbReference type="RefSeq" id="WP_147102839.1">
    <property type="nucleotide sequence ID" value="NZ_BJVJ01000006.1"/>
</dbReference>
<comment type="subunit">
    <text evidence="7">Part of the ribosomal stalk of the 50S ribosomal subunit. Interacts with L10 and the large rRNA to form the base of the stalk. L10 forms an elongated spine to which L12 dimers bind in a sequential fashion forming a multimeric L10(L12)X complex.</text>
</comment>
<dbReference type="HAMAP" id="MF_00736">
    <property type="entry name" value="Ribosomal_uL11"/>
    <property type="match status" value="1"/>
</dbReference>
<evidence type="ECO:0000256" key="6">
    <source>
        <dbReference type="ARBA" id="ARBA00023274"/>
    </source>
</evidence>
<dbReference type="GO" id="GO:0003735">
    <property type="term" value="F:structural constituent of ribosome"/>
    <property type="evidence" value="ECO:0007669"/>
    <property type="project" value="InterPro"/>
</dbReference>
<dbReference type="SUPFAM" id="SSF46906">
    <property type="entry name" value="Ribosomal protein L11, C-terminal domain"/>
    <property type="match status" value="1"/>
</dbReference>
<evidence type="ECO:0000313" key="12">
    <source>
        <dbReference type="EMBL" id="GEL22043.1"/>
    </source>
</evidence>
<proteinExistence type="inferred from homology"/>
<dbReference type="Gene3D" id="3.30.1550.10">
    <property type="entry name" value="Ribosomal protein L11/L12, N-terminal domain"/>
    <property type="match status" value="1"/>
</dbReference>
<comment type="function">
    <text evidence="7 9">Forms part of the ribosomal stalk which helps the ribosome interact with GTP-bound translation factors.</text>
</comment>
<reference evidence="12 13" key="1">
    <citation type="submission" date="2019-07" db="EMBL/GenBank/DDBJ databases">
        <title>Whole genome shotgun sequence of Pseudonocardia sulfidoxydans NBRC 16205.</title>
        <authorList>
            <person name="Hosoyama A."/>
            <person name="Uohara A."/>
            <person name="Ohji S."/>
            <person name="Ichikawa N."/>
        </authorList>
    </citation>
    <scope>NUCLEOTIDE SEQUENCE [LARGE SCALE GENOMIC DNA]</scope>
    <source>
        <strain evidence="12 13">NBRC 16205</strain>
    </source>
</reference>
<dbReference type="InterPro" id="IPR036796">
    <property type="entry name" value="Ribosomal_uL11_N_sf"/>
</dbReference>
<dbReference type="GO" id="GO:0022625">
    <property type="term" value="C:cytosolic large ribosomal subunit"/>
    <property type="evidence" value="ECO:0007669"/>
    <property type="project" value="TreeGrafter"/>
</dbReference>
<dbReference type="SMART" id="SM00649">
    <property type="entry name" value="RL11"/>
    <property type="match status" value="1"/>
</dbReference>
<feature type="domain" description="Large ribosomal subunit protein uL11 N-terminal" evidence="11">
    <location>
        <begin position="12"/>
        <end position="69"/>
    </location>
</feature>
<feature type="domain" description="Large ribosomal subunit protein uL11 C-terminal" evidence="10">
    <location>
        <begin position="74"/>
        <end position="142"/>
    </location>
</feature>
<dbReference type="Proteomes" id="UP000321685">
    <property type="component" value="Unassembled WGS sequence"/>
</dbReference>